<sequence>MSASKQILTDTTEPRKPFQGALETAATEFIDSLRELLRSEVELGNHDVNMLSDLNISAELYAKLLLERAGAASEQVVLAKQQLWEIRAAIEAASDAKARAEELAAVVDLLDEYVTALEARLGSEKS</sequence>
<name>A0AAV8UHR1_9RHOD</name>
<dbReference type="AlphaFoldDB" id="A0AAV8UHR1"/>
<comment type="caution">
    <text evidence="1">The sequence shown here is derived from an EMBL/GenBank/DDBJ whole genome shotgun (WGS) entry which is preliminary data.</text>
</comment>
<gene>
    <name evidence="1" type="ORF">NDN08_006451</name>
</gene>
<protein>
    <recommendedName>
        <fullName evidence="3">Mediator of RNA polymerase II transcription subunit 21</fullName>
    </recommendedName>
</protein>
<keyword evidence="2" id="KW-1185">Reference proteome</keyword>
<accession>A0AAV8UHR1</accession>
<dbReference type="Proteomes" id="UP001157974">
    <property type="component" value="Unassembled WGS sequence"/>
</dbReference>
<evidence type="ECO:0000313" key="1">
    <source>
        <dbReference type="EMBL" id="KAJ8902043.1"/>
    </source>
</evidence>
<evidence type="ECO:0008006" key="3">
    <source>
        <dbReference type="Google" id="ProtNLM"/>
    </source>
</evidence>
<evidence type="ECO:0000313" key="2">
    <source>
        <dbReference type="Proteomes" id="UP001157974"/>
    </source>
</evidence>
<dbReference type="EMBL" id="JAMWBK010000009">
    <property type="protein sequence ID" value="KAJ8902043.1"/>
    <property type="molecule type" value="Genomic_DNA"/>
</dbReference>
<reference evidence="1 2" key="1">
    <citation type="journal article" date="2023" name="Nat. Commun.">
        <title>Origin of minicircular mitochondrial genomes in red algae.</title>
        <authorList>
            <person name="Lee Y."/>
            <person name="Cho C.H."/>
            <person name="Lee Y.M."/>
            <person name="Park S.I."/>
            <person name="Yang J.H."/>
            <person name="West J.A."/>
            <person name="Bhattacharya D."/>
            <person name="Yoon H.S."/>
        </authorList>
    </citation>
    <scope>NUCLEOTIDE SEQUENCE [LARGE SCALE GENOMIC DNA]</scope>
    <source>
        <strain evidence="1 2">CCMP1338</strain>
        <tissue evidence="1">Whole cell</tissue>
    </source>
</reference>
<proteinExistence type="predicted"/>
<organism evidence="1 2">
    <name type="scientific">Rhodosorus marinus</name>
    <dbReference type="NCBI Taxonomy" id="101924"/>
    <lineage>
        <taxon>Eukaryota</taxon>
        <taxon>Rhodophyta</taxon>
        <taxon>Stylonematophyceae</taxon>
        <taxon>Stylonematales</taxon>
        <taxon>Stylonemataceae</taxon>
        <taxon>Rhodosorus</taxon>
    </lineage>
</organism>